<accession>A0A9K3M2Y0</accession>
<reference evidence="2" key="2">
    <citation type="submission" date="2021-04" db="EMBL/GenBank/DDBJ databases">
        <authorList>
            <person name="Podell S."/>
        </authorList>
    </citation>
    <scope>NUCLEOTIDE SEQUENCE</scope>
    <source>
        <strain evidence="2">Hildebrandi</strain>
    </source>
</reference>
<reference evidence="2" key="1">
    <citation type="journal article" date="2021" name="Sci. Rep.">
        <title>Diploid genomic architecture of Nitzschia inconspicua, an elite biomass production diatom.</title>
        <authorList>
            <person name="Oliver A."/>
            <person name="Podell S."/>
            <person name="Pinowska A."/>
            <person name="Traller J.C."/>
            <person name="Smith S.R."/>
            <person name="McClure R."/>
            <person name="Beliaev A."/>
            <person name="Bohutskyi P."/>
            <person name="Hill E.A."/>
            <person name="Rabines A."/>
            <person name="Zheng H."/>
            <person name="Allen L.Z."/>
            <person name="Kuo A."/>
            <person name="Grigoriev I.V."/>
            <person name="Allen A.E."/>
            <person name="Hazlebeck D."/>
            <person name="Allen E.E."/>
        </authorList>
    </citation>
    <scope>NUCLEOTIDE SEQUENCE</scope>
    <source>
        <strain evidence="2">Hildebrandi</strain>
    </source>
</reference>
<name>A0A9K3M2Y0_9STRA</name>
<keyword evidence="3" id="KW-1185">Reference proteome</keyword>
<gene>
    <name evidence="2" type="ORF">IV203_033586</name>
</gene>
<protein>
    <submittedName>
        <fullName evidence="2">Uncharacterized protein</fullName>
    </submittedName>
</protein>
<evidence type="ECO:0000313" key="2">
    <source>
        <dbReference type="EMBL" id="KAG7372862.1"/>
    </source>
</evidence>
<dbReference type="Proteomes" id="UP000693970">
    <property type="component" value="Unassembled WGS sequence"/>
</dbReference>
<comment type="caution">
    <text evidence="2">The sequence shown here is derived from an EMBL/GenBank/DDBJ whole genome shotgun (WGS) entry which is preliminary data.</text>
</comment>
<evidence type="ECO:0000313" key="3">
    <source>
        <dbReference type="Proteomes" id="UP000693970"/>
    </source>
</evidence>
<dbReference type="AlphaFoldDB" id="A0A9K3M2Y0"/>
<dbReference type="EMBL" id="JAGRRH010000002">
    <property type="protein sequence ID" value="KAG7372862.1"/>
    <property type="molecule type" value="Genomic_DNA"/>
</dbReference>
<feature type="region of interest" description="Disordered" evidence="1">
    <location>
        <begin position="193"/>
        <end position="217"/>
    </location>
</feature>
<sequence>MNLFLSVNPHSNAVPNDSRRDLVNLVSYLNRAEEIATSGPGGSNGFHNWDPSSSLEPTPIRPDHEMFIRKQYEQHMSHSKSKTTEQFCVSAGSSFSDVFTSMVDDPLDFHTATLDHMDIENFPTDHSSSPSDDPFCIGIGSPSRNTSDESSASVRLRNYHTSQWDDRFIDSKSYSSFTKNMVICSSLIRTLPTKSWHNGSRDNDTSTRESKRDSIPP</sequence>
<proteinExistence type="predicted"/>
<evidence type="ECO:0000256" key="1">
    <source>
        <dbReference type="SAM" id="MobiDB-lite"/>
    </source>
</evidence>
<organism evidence="2 3">
    <name type="scientific">Nitzschia inconspicua</name>
    <dbReference type="NCBI Taxonomy" id="303405"/>
    <lineage>
        <taxon>Eukaryota</taxon>
        <taxon>Sar</taxon>
        <taxon>Stramenopiles</taxon>
        <taxon>Ochrophyta</taxon>
        <taxon>Bacillariophyta</taxon>
        <taxon>Bacillariophyceae</taxon>
        <taxon>Bacillariophycidae</taxon>
        <taxon>Bacillariales</taxon>
        <taxon>Bacillariaceae</taxon>
        <taxon>Nitzschia</taxon>
    </lineage>
</organism>
<feature type="compositionally biased region" description="Basic and acidic residues" evidence="1">
    <location>
        <begin position="199"/>
        <end position="217"/>
    </location>
</feature>